<dbReference type="KEGG" id="bxb:DR64_3444"/>
<dbReference type="STRING" id="266265.Bxe_A1283"/>
<evidence type="ECO:0000313" key="1">
    <source>
        <dbReference type="EMBL" id="ABE31670.1"/>
    </source>
</evidence>
<protein>
    <submittedName>
        <fullName evidence="1">Uncharacterized protein</fullName>
    </submittedName>
</protein>
<gene>
    <name evidence="1" type="ORF">Bxe_A1283</name>
</gene>
<dbReference type="AlphaFoldDB" id="Q13W69"/>
<name>Q13W69_PARXL</name>
<dbReference type="KEGG" id="bxe:Bxe_A1283"/>
<dbReference type="Proteomes" id="UP000001817">
    <property type="component" value="Chromosome 1"/>
</dbReference>
<accession>Q13W69</accession>
<organism evidence="1 2">
    <name type="scientific">Paraburkholderia xenovorans (strain LB400)</name>
    <dbReference type="NCBI Taxonomy" id="266265"/>
    <lineage>
        <taxon>Bacteria</taxon>
        <taxon>Pseudomonadati</taxon>
        <taxon>Pseudomonadota</taxon>
        <taxon>Betaproteobacteria</taxon>
        <taxon>Burkholderiales</taxon>
        <taxon>Burkholderiaceae</taxon>
        <taxon>Paraburkholderia</taxon>
    </lineage>
</organism>
<sequence>MIDEAVDLWSKARCLARMLKDSRHWQNAYTEVDWLRSQEFFVVRLQLVYGALLEVDPHDQQAQRGLDLTERMLASVDEQRHLALARSIVRADADRDVD</sequence>
<dbReference type="RefSeq" id="WP_011489231.1">
    <property type="nucleotide sequence ID" value="NC_007951.1"/>
</dbReference>
<keyword evidence="2" id="KW-1185">Reference proteome</keyword>
<proteinExistence type="predicted"/>
<evidence type="ECO:0000313" key="2">
    <source>
        <dbReference type="Proteomes" id="UP000001817"/>
    </source>
</evidence>
<reference evidence="1 2" key="1">
    <citation type="journal article" date="2006" name="Proc. Natl. Acad. Sci. U.S.A.">
        <title>Burkholderia xenovorans LB400 harbors a multi-replicon, 9.73-Mbp genome shaped for versatility.</title>
        <authorList>
            <person name="Chain P.S."/>
            <person name="Denef V.J."/>
            <person name="Konstantinidis K.T."/>
            <person name="Vergez L.M."/>
            <person name="Agullo L."/>
            <person name="Reyes V.L."/>
            <person name="Hauser L."/>
            <person name="Cordova M."/>
            <person name="Gomez L."/>
            <person name="Gonzalez M."/>
            <person name="Land M."/>
            <person name="Lao V."/>
            <person name="Larimer F."/>
            <person name="LiPuma J.J."/>
            <person name="Mahenthiralingam E."/>
            <person name="Malfatti S.A."/>
            <person name="Marx C.J."/>
            <person name="Parnell J.J."/>
            <person name="Ramette A."/>
            <person name="Richardson P."/>
            <person name="Seeger M."/>
            <person name="Smith D."/>
            <person name="Spilker T."/>
            <person name="Sul W.J."/>
            <person name="Tsoi T.V."/>
            <person name="Ulrich L.E."/>
            <person name="Zhulin I.B."/>
            <person name="Tiedje J.M."/>
        </authorList>
    </citation>
    <scope>NUCLEOTIDE SEQUENCE [LARGE SCALE GENOMIC DNA]</scope>
    <source>
        <strain evidence="1 2">LB400</strain>
    </source>
</reference>
<dbReference type="EMBL" id="CP000270">
    <property type="protein sequence ID" value="ABE31670.1"/>
    <property type="molecule type" value="Genomic_DNA"/>
</dbReference>